<evidence type="ECO:0000313" key="2">
    <source>
        <dbReference type="Proteomes" id="UP000323300"/>
    </source>
</evidence>
<name>A0A1I3VI13_9HYPH</name>
<dbReference type="Proteomes" id="UP000323300">
    <property type="component" value="Unassembled WGS sequence"/>
</dbReference>
<evidence type="ECO:0000313" key="1">
    <source>
        <dbReference type="EMBL" id="SFJ93771.1"/>
    </source>
</evidence>
<organism evidence="1 2">
    <name type="scientific">Neomesorhizobium albiziae</name>
    <dbReference type="NCBI Taxonomy" id="335020"/>
    <lineage>
        <taxon>Bacteria</taxon>
        <taxon>Pseudomonadati</taxon>
        <taxon>Pseudomonadota</taxon>
        <taxon>Alphaproteobacteria</taxon>
        <taxon>Hyphomicrobiales</taxon>
        <taxon>Phyllobacteriaceae</taxon>
        <taxon>Neomesorhizobium</taxon>
    </lineage>
</organism>
<accession>A0A1I3VI13</accession>
<reference evidence="1 2" key="1">
    <citation type="submission" date="2016-10" db="EMBL/GenBank/DDBJ databases">
        <authorList>
            <person name="Varghese N."/>
            <person name="Submissions S."/>
        </authorList>
    </citation>
    <scope>NUCLEOTIDE SEQUENCE [LARGE SCALE GENOMIC DNA]</scope>
    <source>
        <strain evidence="1 2">DSM 21822</strain>
    </source>
</reference>
<keyword evidence="2" id="KW-1185">Reference proteome</keyword>
<dbReference type="AlphaFoldDB" id="A0A1I3VI13"/>
<protein>
    <submittedName>
        <fullName evidence="1">Uncharacterized protein</fullName>
    </submittedName>
</protein>
<sequence>MHGTGTLLEWGQDLFMSQQPRVTLVAAKTSLVLVDYYTTEGIFIARLGSSNIDPGAVVEEGDRMIFNGNKLNLSALPPSTPIGQILAEQRLMDDVAYAAVTLVDEKWGIVLKGTLYFHDGQGRYRPHFKFEGLGQPAIDEEA</sequence>
<proteinExistence type="predicted"/>
<gene>
    <name evidence="1" type="ORF">SAMN04488498_101405</name>
</gene>
<dbReference type="EMBL" id="FOSL01000001">
    <property type="protein sequence ID" value="SFJ93771.1"/>
    <property type="molecule type" value="Genomic_DNA"/>
</dbReference>